<keyword evidence="4" id="KW-0833">Ubl conjugation pathway</keyword>
<dbReference type="GO" id="GO:0005634">
    <property type="term" value="C:nucleus"/>
    <property type="evidence" value="ECO:0007669"/>
    <property type="project" value="TreeGrafter"/>
</dbReference>
<dbReference type="PROSITE" id="PS50802">
    <property type="entry name" value="OTU"/>
    <property type="match status" value="1"/>
</dbReference>
<name>A0A6T1A9U3_9DINO</name>
<evidence type="ECO:0000256" key="3">
    <source>
        <dbReference type="ARBA" id="ARBA00022670"/>
    </source>
</evidence>
<keyword evidence="5" id="KW-0378">Hydrolase</keyword>
<dbReference type="CDD" id="cd22749">
    <property type="entry name" value="Otubain_C65"/>
    <property type="match status" value="1"/>
</dbReference>
<dbReference type="InterPro" id="IPR042467">
    <property type="entry name" value="Peptidase_C65_otubain_sub2"/>
</dbReference>
<dbReference type="InterPro" id="IPR042468">
    <property type="entry name" value="Peptidase_C65_otubain_sub1"/>
</dbReference>
<dbReference type="PANTHER" id="PTHR12931:SF15">
    <property type="entry name" value="UBIQUITIN THIOESTERASE OTUBAIN-LIKE"/>
    <property type="match status" value="1"/>
</dbReference>
<sequence>MEGPAPATAADDRPGDQEILAHEQELREQAESVPLVGPQDSLELLKAQYADNAGFLPKVQALEQRFASMRRTRPDGNCFYRAYLFGIFEQLLGQKERLAAFTARARTFLDTCMKAGYEKVAVEDFHDEFTACLMQLAVEGASMSLVENMLKECDGYLVCWMRILTSTYLKLHKDDYEAFLSSHASIAEFCTQEVDPMCTEADHLQIAALSSCLGVPVCVVYLDRSEGETAAEHVFEGDSASGVAGFPTVHLLYRPGHYDLIYPR</sequence>
<evidence type="ECO:0000256" key="4">
    <source>
        <dbReference type="ARBA" id="ARBA00022786"/>
    </source>
</evidence>
<evidence type="ECO:0000256" key="6">
    <source>
        <dbReference type="ARBA" id="ARBA00022807"/>
    </source>
</evidence>
<dbReference type="GO" id="GO:0004843">
    <property type="term" value="F:cysteine-type deubiquitinase activity"/>
    <property type="evidence" value="ECO:0007669"/>
    <property type="project" value="UniProtKB-EC"/>
</dbReference>
<protein>
    <recommendedName>
        <fullName evidence="2">ubiquitinyl hydrolase 1</fullName>
        <ecNumber evidence="2">3.4.19.12</ecNumber>
    </recommendedName>
</protein>
<evidence type="ECO:0000313" key="9">
    <source>
        <dbReference type="EMBL" id="CAE4584162.1"/>
    </source>
</evidence>
<dbReference type="GO" id="GO:0006508">
    <property type="term" value="P:proteolysis"/>
    <property type="evidence" value="ECO:0007669"/>
    <property type="project" value="UniProtKB-KW"/>
</dbReference>
<dbReference type="InterPro" id="IPR003323">
    <property type="entry name" value="OTU_dom"/>
</dbReference>
<dbReference type="EC" id="3.4.19.12" evidence="2"/>
<keyword evidence="3" id="KW-0645">Protease</keyword>
<reference evidence="9" key="1">
    <citation type="submission" date="2021-01" db="EMBL/GenBank/DDBJ databases">
        <authorList>
            <person name="Corre E."/>
            <person name="Pelletier E."/>
            <person name="Niang G."/>
            <person name="Scheremetjew M."/>
            <person name="Finn R."/>
            <person name="Kale V."/>
            <person name="Holt S."/>
            <person name="Cochrane G."/>
            <person name="Meng A."/>
            <person name="Brown T."/>
            <person name="Cohen L."/>
        </authorList>
    </citation>
    <scope>NUCLEOTIDE SEQUENCE</scope>
    <source>
        <strain evidence="9">CCMP3105</strain>
    </source>
</reference>
<dbReference type="EMBL" id="HBNR01030363">
    <property type="protein sequence ID" value="CAE4584162.1"/>
    <property type="molecule type" value="Transcribed_RNA"/>
</dbReference>
<dbReference type="AlphaFoldDB" id="A0A6T1A9U3"/>
<dbReference type="GO" id="GO:0071108">
    <property type="term" value="P:protein K48-linked deubiquitination"/>
    <property type="evidence" value="ECO:0007669"/>
    <property type="project" value="TreeGrafter"/>
</dbReference>
<dbReference type="PANTHER" id="PTHR12931">
    <property type="entry name" value="UBIQUITIN THIOLESTERASE PROTEIN OTUB"/>
    <property type="match status" value="1"/>
</dbReference>
<dbReference type="Pfam" id="PF10275">
    <property type="entry name" value="Peptidase_C65"/>
    <property type="match status" value="1"/>
</dbReference>
<accession>A0A6T1A9U3</accession>
<keyword evidence="6" id="KW-0788">Thiol protease</keyword>
<dbReference type="GO" id="GO:0043130">
    <property type="term" value="F:ubiquitin binding"/>
    <property type="evidence" value="ECO:0007669"/>
    <property type="project" value="TreeGrafter"/>
</dbReference>
<dbReference type="SUPFAM" id="SSF54001">
    <property type="entry name" value="Cysteine proteinases"/>
    <property type="match status" value="1"/>
</dbReference>
<gene>
    <name evidence="8" type="ORF">AMON00008_LOCUS20718</name>
    <name evidence="9" type="ORF">AMON00008_LOCUS20719</name>
</gene>
<evidence type="ECO:0000256" key="2">
    <source>
        <dbReference type="ARBA" id="ARBA00012759"/>
    </source>
</evidence>
<feature type="domain" description="OTU" evidence="7">
    <location>
        <begin position="67"/>
        <end position="264"/>
    </location>
</feature>
<dbReference type="Gene3D" id="3.30.200.60">
    <property type="entry name" value="Peptidase C65 Otubain, subdomain 1"/>
    <property type="match status" value="1"/>
</dbReference>
<evidence type="ECO:0000313" key="8">
    <source>
        <dbReference type="EMBL" id="CAE4584160.1"/>
    </source>
</evidence>
<proteinExistence type="predicted"/>
<evidence type="ECO:0000259" key="7">
    <source>
        <dbReference type="PROSITE" id="PS50802"/>
    </source>
</evidence>
<comment type="catalytic activity">
    <reaction evidence="1">
        <text>Thiol-dependent hydrolysis of ester, thioester, amide, peptide and isopeptide bonds formed by the C-terminal Gly of ubiquitin (a 76-residue protein attached to proteins as an intracellular targeting signal).</text>
        <dbReference type="EC" id="3.4.19.12"/>
    </reaction>
</comment>
<dbReference type="EMBL" id="HBNR01030362">
    <property type="protein sequence ID" value="CAE4584160.1"/>
    <property type="molecule type" value="Transcribed_RNA"/>
</dbReference>
<dbReference type="InterPro" id="IPR019400">
    <property type="entry name" value="Peptidase_C65_otubain"/>
</dbReference>
<evidence type="ECO:0000256" key="5">
    <source>
        <dbReference type="ARBA" id="ARBA00022801"/>
    </source>
</evidence>
<dbReference type="Gene3D" id="1.20.1300.20">
    <property type="entry name" value="Peptidase C65 Otubain, subdomain 2"/>
    <property type="match status" value="1"/>
</dbReference>
<evidence type="ECO:0000256" key="1">
    <source>
        <dbReference type="ARBA" id="ARBA00000707"/>
    </source>
</evidence>
<organism evidence="9">
    <name type="scientific">Alexandrium monilatum</name>
    <dbReference type="NCBI Taxonomy" id="311494"/>
    <lineage>
        <taxon>Eukaryota</taxon>
        <taxon>Sar</taxon>
        <taxon>Alveolata</taxon>
        <taxon>Dinophyceae</taxon>
        <taxon>Gonyaulacales</taxon>
        <taxon>Pyrocystaceae</taxon>
        <taxon>Alexandrium</taxon>
    </lineage>
</organism>
<dbReference type="InterPro" id="IPR038765">
    <property type="entry name" value="Papain-like_cys_pep_sf"/>
</dbReference>